<keyword evidence="2" id="KW-1185">Reference proteome</keyword>
<evidence type="ECO:0000313" key="1">
    <source>
        <dbReference type="EMBL" id="KAI9430499.1"/>
    </source>
</evidence>
<gene>
    <name evidence="1" type="ORF">F5148DRAFT_1296291</name>
</gene>
<proteinExistence type="predicted"/>
<reference evidence="1" key="1">
    <citation type="submission" date="2021-03" db="EMBL/GenBank/DDBJ databases">
        <title>Evolutionary priming and transition to the ectomycorrhizal habit in an iconic lineage of mushroom-forming fungi: is preadaptation a requirement?</title>
        <authorList>
            <consortium name="DOE Joint Genome Institute"/>
            <person name="Looney B.P."/>
            <person name="Miyauchi S."/>
            <person name="Morin E."/>
            <person name="Drula E."/>
            <person name="Courty P.E."/>
            <person name="Chicoki N."/>
            <person name="Fauchery L."/>
            <person name="Kohler A."/>
            <person name="Kuo A."/>
            <person name="LaButti K."/>
            <person name="Pangilinan J."/>
            <person name="Lipzen A."/>
            <person name="Riley R."/>
            <person name="Andreopoulos W."/>
            <person name="He G."/>
            <person name="Johnson J."/>
            <person name="Barry K.W."/>
            <person name="Grigoriev I.V."/>
            <person name="Nagy L."/>
            <person name="Hibbett D."/>
            <person name="Henrissat B."/>
            <person name="Matheny P.B."/>
            <person name="Labbe J."/>
            <person name="Martin A.F."/>
        </authorList>
    </citation>
    <scope>NUCLEOTIDE SEQUENCE</scope>
    <source>
        <strain evidence="1">BPL698</strain>
    </source>
</reference>
<protein>
    <submittedName>
        <fullName evidence="1">Nucleotide-diphospho-sugar transferase</fullName>
    </submittedName>
</protein>
<organism evidence="1 2">
    <name type="scientific">Russula earlei</name>
    <dbReference type="NCBI Taxonomy" id="71964"/>
    <lineage>
        <taxon>Eukaryota</taxon>
        <taxon>Fungi</taxon>
        <taxon>Dikarya</taxon>
        <taxon>Basidiomycota</taxon>
        <taxon>Agaricomycotina</taxon>
        <taxon>Agaricomycetes</taxon>
        <taxon>Russulales</taxon>
        <taxon>Russulaceae</taxon>
        <taxon>Russula</taxon>
    </lineage>
</organism>
<comment type="caution">
    <text evidence="1">The sequence shown here is derived from an EMBL/GenBank/DDBJ whole genome shotgun (WGS) entry which is preliminary data.</text>
</comment>
<evidence type="ECO:0000313" key="2">
    <source>
        <dbReference type="Proteomes" id="UP001207468"/>
    </source>
</evidence>
<name>A0ACC0TQD1_9AGAM</name>
<sequence length="217" mass="24892">MEAGNFFRNQNQGIEIATGEYLFFLNNDLTVSPGWDARLIETAKRHEVDIISGCGIENMGTPAETQSVARKWKRCKNLLSPLGFGQRNLLFMHWMMYGNWETFCEKRFHAFEHQVMEGIVGNNVMMTKKAIQTMGLWDERIQAADFDLFIRSKKRSLETGDIKPCHIDLGVYIHHFIRMTVKYAVKPKPFTDSANLISLADKWSAEELKALSPKDAV</sequence>
<dbReference type="Proteomes" id="UP001207468">
    <property type="component" value="Unassembled WGS sequence"/>
</dbReference>
<dbReference type="EMBL" id="JAGFNK010001561">
    <property type="protein sequence ID" value="KAI9430499.1"/>
    <property type="molecule type" value="Genomic_DNA"/>
</dbReference>
<keyword evidence="1" id="KW-0808">Transferase</keyword>
<accession>A0ACC0TQD1</accession>